<comment type="subcellular location">
    <subcellularLocation>
        <location evidence="1">Nucleus</location>
    </subcellularLocation>
</comment>
<name>A0AAP0DHL2_9ASTR</name>
<comment type="caution">
    <text evidence="8">The sequence shown here is derived from an EMBL/GenBank/DDBJ whole genome shotgun (WGS) entry which is preliminary data.</text>
</comment>
<keyword evidence="2" id="KW-0805">Transcription regulation</keyword>
<reference evidence="8 9" key="1">
    <citation type="submission" date="2024-04" db="EMBL/GenBank/DDBJ databases">
        <title>The reference genome of an endangered Asteraceae, Deinandra increscens subsp. villosa, native to the Central Coast of California.</title>
        <authorList>
            <person name="Guilliams M."/>
            <person name="Hasenstab-Lehman K."/>
            <person name="Meyer R."/>
            <person name="Mcevoy S."/>
        </authorList>
    </citation>
    <scope>NUCLEOTIDE SEQUENCE [LARGE SCALE GENOMIC DNA]</scope>
    <source>
        <tissue evidence="8">Leaf</tissue>
    </source>
</reference>
<dbReference type="PANTHER" id="PTHR31072">
    <property type="entry name" value="TRANSCRIPTION FACTOR TCP4-RELATED"/>
    <property type="match status" value="1"/>
</dbReference>
<dbReference type="InterPro" id="IPR005333">
    <property type="entry name" value="Transcription_factor_TCP"/>
</dbReference>
<proteinExistence type="predicted"/>
<dbReference type="GO" id="GO:0043565">
    <property type="term" value="F:sequence-specific DNA binding"/>
    <property type="evidence" value="ECO:0007669"/>
    <property type="project" value="TreeGrafter"/>
</dbReference>
<keyword evidence="3" id="KW-0238">DNA-binding</keyword>
<evidence type="ECO:0000259" key="7">
    <source>
        <dbReference type="PROSITE" id="PS51369"/>
    </source>
</evidence>
<dbReference type="AlphaFoldDB" id="A0AAP0DHL2"/>
<evidence type="ECO:0000256" key="3">
    <source>
        <dbReference type="ARBA" id="ARBA00023125"/>
    </source>
</evidence>
<organism evidence="8 9">
    <name type="scientific">Deinandra increscens subsp. villosa</name>
    <dbReference type="NCBI Taxonomy" id="3103831"/>
    <lineage>
        <taxon>Eukaryota</taxon>
        <taxon>Viridiplantae</taxon>
        <taxon>Streptophyta</taxon>
        <taxon>Embryophyta</taxon>
        <taxon>Tracheophyta</taxon>
        <taxon>Spermatophyta</taxon>
        <taxon>Magnoliopsida</taxon>
        <taxon>eudicotyledons</taxon>
        <taxon>Gunneridae</taxon>
        <taxon>Pentapetalae</taxon>
        <taxon>asterids</taxon>
        <taxon>campanulids</taxon>
        <taxon>Asterales</taxon>
        <taxon>Asteraceae</taxon>
        <taxon>Asteroideae</taxon>
        <taxon>Heliantheae alliance</taxon>
        <taxon>Madieae</taxon>
        <taxon>Madiinae</taxon>
        <taxon>Deinandra</taxon>
    </lineage>
</organism>
<gene>
    <name evidence="8" type="ORF">SSX86_003619</name>
</gene>
<evidence type="ECO:0000256" key="2">
    <source>
        <dbReference type="ARBA" id="ARBA00023015"/>
    </source>
</evidence>
<feature type="region of interest" description="Disordered" evidence="6">
    <location>
        <begin position="1"/>
        <end position="104"/>
    </location>
</feature>
<evidence type="ECO:0000256" key="5">
    <source>
        <dbReference type="ARBA" id="ARBA00023242"/>
    </source>
</evidence>
<accession>A0AAP0DHL2</accession>
<dbReference type="GO" id="GO:0003700">
    <property type="term" value="F:DNA-binding transcription factor activity"/>
    <property type="evidence" value="ECO:0007669"/>
    <property type="project" value="InterPro"/>
</dbReference>
<dbReference type="PANTHER" id="PTHR31072:SF1">
    <property type="entry name" value="TRANSCRIPTION FACTOR TCP9"/>
    <property type="match status" value="1"/>
</dbReference>
<keyword evidence="4" id="KW-0804">Transcription</keyword>
<dbReference type="Pfam" id="PF03634">
    <property type="entry name" value="TCP"/>
    <property type="match status" value="1"/>
</dbReference>
<dbReference type="Proteomes" id="UP001408789">
    <property type="component" value="Unassembled WGS sequence"/>
</dbReference>
<dbReference type="GO" id="GO:0005634">
    <property type="term" value="C:nucleus"/>
    <property type="evidence" value="ECO:0007669"/>
    <property type="project" value="UniProtKB-SubCell"/>
</dbReference>
<evidence type="ECO:0000256" key="1">
    <source>
        <dbReference type="ARBA" id="ARBA00004123"/>
    </source>
</evidence>
<evidence type="ECO:0000313" key="8">
    <source>
        <dbReference type="EMBL" id="KAK9075296.1"/>
    </source>
</evidence>
<evidence type="ECO:0000256" key="6">
    <source>
        <dbReference type="SAM" id="MobiDB-lite"/>
    </source>
</evidence>
<keyword evidence="5" id="KW-0539">Nucleus</keyword>
<dbReference type="InterPro" id="IPR017887">
    <property type="entry name" value="TF_TCP_subgr"/>
</dbReference>
<sequence length="353" mass="38054">MTSIDNSNNQSEQEEEEVSNTAEILSTSDPLLGDPLAFTITPFSHRHDAPSPTEANPLKEEPPENELDGSIPVAIVPMPTSHNQWTAAPRRRSSKDRHTKVEGRGRRIRMPATCAARIFQLTRELGHKSDGETIRWLLERAEPAIIEATGTGTVPAIAVNVNGTLKIPTTQNDASDGEDGRKRRKRACNNEFHDVNDSASSSFAPVAPITTQSLIPLWTIGAPVNAGNHAGAFFMIPHSGPNGPSRSYSAHQPAYQPQMWAIPTTVTPVFSVAARPISSFVPAMQPVVSLGGVDNGGGDKSGKVSTTMAPSLSSISTTTTARQMVRDFSLEICEKREHQFMVGSSTDQNPCLK</sequence>
<protein>
    <recommendedName>
        <fullName evidence="7">TCP domain-containing protein</fullName>
    </recommendedName>
</protein>
<evidence type="ECO:0000313" key="9">
    <source>
        <dbReference type="Proteomes" id="UP001408789"/>
    </source>
</evidence>
<evidence type="ECO:0000256" key="4">
    <source>
        <dbReference type="ARBA" id="ARBA00023163"/>
    </source>
</evidence>
<feature type="compositionally biased region" description="Low complexity" evidence="6">
    <location>
        <begin position="1"/>
        <end position="11"/>
    </location>
</feature>
<keyword evidence="9" id="KW-1185">Reference proteome</keyword>
<dbReference type="EMBL" id="JBCNJP010000007">
    <property type="protein sequence ID" value="KAK9075296.1"/>
    <property type="molecule type" value="Genomic_DNA"/>
</dbReference>
<feature type="compositionally biased region" description="Basic residues" evidence="6">
    <location>
        <begin position="89"/>
        <end position="98"/>
    </location>
</feature>
<dbReference type="PROSITE" id="PS51369">
    <property type="entry name" value="TCP"/>
    <property type="match status" value="1"/>
</dbReference>
<feature type="domain" description="TCP" evidence="7">
    <location>
        <begin position="94"/>
        <end position="148"/>
    </location>
</feature>